<evidence type="ECO:0000313" key="1">
    <source>
        <dbReference type="EMBL" id="KAK7856298.1"/>
    </source>
</evidence>
<comment type="caution">
    <text evidence="1">The sequence shown here is derived from an EMBL/GenBank/DDBJ whole genome shotgun (WGS) entry which is preliminary data.</text>
</comment>
<dbReference type="AlphaFoldDB" id="A0AAW0LZ52"/>
<reference evidence="1 2" key="1">
    <citation type="journal article" date="2018" name="Sci. Data">
        <title>The draft genome sequence of cork oak.</title>
        <authorList>
            <person name="Ramos A.M."/>
            <person name="Usie A."/>
            <person name="Barbosa P."/>
            <person name="Barros P.M."/>
            <person name="Capote T."/>
            <person name="Chaves I."/>
            <person name="Simoes F."/>
            <person name="Abreu I."/>
            <person name="Carrasquinho I."/>
            <person name="Faro C."/>
            <person name="Guimaraes J.B."/>
            <person name="Mendonca D."/>
            <person name="Nobrega F."/>
            <person name="Rodrigues L."/>
            <person name="Saibo N.J.M."/>
            <person name="Varela M.C."/>
            <person name="Egas C."/>
            <person name="Matos J."/>
            <person name="Miguel C.M."/>
            <person name="Oliveira M.M."/>
            <person name="Ricardo C.P."/>
            <person name="Goncalves S."/>
        </authorList>
    </citation>
    <scope>NUCLEOTIDE SEQUENCE [LARGE SCALE GENOMIC DNA]</scope>
    <source>
        <strain evidence="2">cv. HL8</strain>
    </source>
</reference>
<protein>
    <submittedName>
        <fullName evidence="1">Dicarboxylate transporter 1</fullName>
    </submittedName>
</protein>
<keyword evidence="2" id="KW-1185">Reference proteome</keyword>
<organism evidence="1 2">
    <name type="scientific">Quercus suber</name>
    <name type="common">Cork oak</name>
    <dbReference type="NCBI Taxonomy" id="58331"/>
    <lineage>
        <taxon>Eukaryota</taxon>
        <taxon>Viridiplantae</taxon>
        <taxon>Streptophyta</taxon>
        <taxon>Embryophyta</taxon>
        <taxon>Tracheophyta</taxon>
        <taxon>Spermatophyta</taxon>
        <taxon>Magnoliopsida</taxon>
        <taxon>eudicotyledons</taxon>
        <taxon>Gunneridae</taxon>
        <taxon>Pentapetalae</taxon>
        <taxon>rosids</taxon>
        <taxon>fabids</taxon>
        <taxon>Fagales</taxon>
        <taxon>Fagaceae</taxon>
        <taxon>Quercus</taxon>
    </lineage>
</organism>
<gene>
    <name evidence="1" type="primary">DIT1_1</name>
    <name evidence="1" type="ORF">CFP56_024540</name>
</gene>
<dbReference type="EMBL" id="PKMF04000038">
    <property type="protein sequence ID" value="KAK7856298.1"/>
    <property type="molecule type" value="Genomic_DNA"/>
</dbReference>
<name>A0AAW0LZ52_QUESU</name>
<evidence type="ECO:0000313" key="2">
    <source>
        <dbReference type="Proteomes" id="UP000237347"/>
    </source>
</evidence>
<accession>A0AAW0LZ52</accession>
<dbReference type="Proteomes" id="UP000237347">
    <property type="component" value="Unassembled WGS sequence"/>
</dbReference>
<proteinExistence type="predicted"/>
<sequence>MLTCFQTSVISSVMFLTAMAANLTLNTIKNAGSELRRMRGRRS</sequence>